<proteinExistence type="predicted"/>
<dbReference type="GO" id="GO:0004553">
    <property type="term" value="F:hydrolase activity, hydrolyzing O-glycosyl compounds"/>
    <property type="evidence" value="ECO:0007669"/>
    <property type="project" value="InterPro"/>
</dbReference>
<dbReference type="RefSeq" id="WP_058431975.1">
    <property type="nucleotide sequence ID" value="NZ_CP077719.1"/>
</dbReference>
<evidence type="ECO:0000256" key="10">
    <source>
        <dbReference type="ARBA" id="ARBA00023136"/>
    </source>
</evidence>
<dbReference type="PROSITE" id="PS00587">
    <property type="entry name" value="GLYCOSYL_HYDROL_F17"/>
    <property type="match status" value="1"/>
</dbReference>
<dbReference type="AlphaFoldDB" id="A0A1Y6JS59"/>
<evidence type="ECO:0000256" key="8">
    <source>
        <dbReference type="ARBA" id="ARBA00022842"/>
    </source>
</evidence>
<evidence type="ECO:0000256" key="14">
    <source>
        <dbReference type="ARBA" id="ARBA00078564"/>
    </source>
</evidence>
<dbReference type="InterPro" id="IPR001173">
    <property type="entry name" value="Glyco_trans_2-like"/>
</dbReference>
<dbReference type="Gene3D" id="3.90.550.10">
    <property type="entry name" value="Spore Coat Polysaccharide Biosynthesis Protein SpsA, Chain A"/>
    <property type="match status" value="1"/>
</dbReference>
<evidence type="ECO:0000256" key="5">
    <source>
        <dbReference type="ARBA" id="ARBA00022679"/>
    </source>
</evidence>
<feature type="transmembrane region" description="Helical" evidence="15">
    <location>
        <begin position="801"/>
        <end position="824"/>
    </location>
</feature>
<dbReference type="FunFam" id="3.90.550.10:FF:000164">
    <property type="entry name" value="Beta-(1-3)-glucosyl transferase"/>
    <property type="match status" value="1"/>
</dbReference>
<dbReference type="InterPro" id="IPR050321">
    <property type="entry name" value="Glycosyltr_2/OpgH_subfam"/>
</dbReference>
<evidence type="ECO:0000313" key="17">
    <source>
        <dbReference type="EMBL" id="SMS11642.1"/>
    </source>
</evidence>
<feature type="transmembrane region" description="Helical" evidence="15">
    <location>
        <begin position="349"/>
        <end position="369"/>
    </location>
</feature>
<dbReference type="PANTHER" id="PTHR43867:SF4">
    <property type="entry name" value="BETA-(1-3)-GLUCOSYL TRANSFERASE"/>
    <property type="match status" value="1"/>
</dbReference>
<keyword evidence="10 15" id="KW-0472">Membrane</keyword>
<gene>
    <name evidence="17" type="ORF">CFBP1590__4056</name>
</gene>
<keyword evidence="6 15" id="KW-0812">Transmembrane</keyword>
<feature type="transmembrane region" description="Helical" evidence="15">
    <location>
        <begin position="661"/>
        <end position="684"/>
    </location>
</feature>
<dbReference type="PANTHER" id="PTHR43867">
    <property type="entry name" value="CELLULOSE SYNTHASE CATALYTIC SUBUNIT A [UDP-FORMING]"/>
    <property type="match status" value="1"/>
</dbReference>
<evidence type="ECO:0000256" key="6">
    <source>
        <dbReference type="ARBA" id="ARBA00022692"/>
    </source>
</evidence>
<evidence type="ECO:0000256" key="1">
    <source>
        <dbReference type="ARBA" id="ARBA00004141"/>
    </source>
</evidence>
<organism evidence="17 18">
    <name type="scientific">Pseudomonas viridiflava</name>
    <name type="common">Phytomonas viridiflava</name>
    <dbReference type="NCBI Taxonomy" id="33069"/>
    <lineage>
        <taxon>Bacteria</taxon>
        <taxon>Pseudomonadati</taxon>
        <taxon>Pseudomonadota</taxon>
        <taxon>Gammaproteobacteria</taxon>
        <taxon>Pseudomonadales</taxon>
        <taxon>Pseudomonadaceae</taxon>
        <taxon>Pseudomonas</taxon>
    </lineage>
</organism>
<feature type="transmembrane region" description="Helical" evidence="15">
    <location>
        <begin position="690"/>
        <end position="708"/>
    </location>
</feature>
<evidence type="ECO:0000259" key="16">
    <source>
        <dbReference type="Pfam" id="PF13632"/>
    </source>
</evidence>
<name>A0A1Y6JS59_PSEVI</name>
<feature type="domain" description="Glycosyltransferase 2-like" evidence="16">
    <location>
        <begin position="487"/>
        <end position="693"/>
    </location>
</feature>
<dbReference type="InterPro" id="IPR017853">
    <property type="entry name" value="GH"/>
</dbReference>
<keyword evidence="3" id="KW-1003">Cell membrane</keyword>
<dbReference type="GO" id="GO:0005886">
    <property type="term" value="C:plasma membrane"/>
    <property type="evidence" value="ECO:0007669"/>
    <property type="project" value="TreeGrafter"/>
</dbReference>
<evidence type="ECO:0000256" key="11">
    <source>
        <dbReference type="ARBA" id="ARBA00053004"/>
    </source>
</evidence>
<dbReference type="InterPro" id="IPR000490">
    <property type="entry name" value="Glyco_hydro_17"/>
</dbReference>
<keyword evidence="8" id="KW-0460">Magnesium</keyword>
<comment type="subcellular location">
    <subcellularLocation>
        <location evidence="1">Membrane</location>
        <topology evidence="1">Multi-pass membrane protein</topology>
    </subcellularLocation>
</comment>
<feature type="transmembrane region" description="Helical" evidence="15">
    <location>
        <begin position="324"/>
        <end position="343"/>
    </location>
</feature>
<reference evidence="17 18" key="1">
    <citation type="submission" date="2017-05" db="EMBL/GenBank/DDBJ databases">
        <authorList>
            <person name="Song R."/>
            <person name="Chenine A.L."/>
            <person name="Ruprecht R.M."/>
        </authorList>
    </citation>
    <scope>NUCLEOTIDE SEQUENCE [LARGE SCALE GENOMIC DNA]</scope>
    <source>
        <strain evidence="17 18">CFBP 1590</strain>
    </source>
</reference>
<dbReference type="InterPro" id="IPR029044">
    <property type="entry name" value="Nucleotide-diphossugar_trans"/>
</dbReference>
<dbReference type="Gene3D" id="3.20.20.80">
    <property type="entry name" value="Glycosidases"/>
    <property type="match status" value="1"/>
</dbReference>
<evidence type="ECO:0000256" key="12">
    <source>
        <dbReference type="ARBA" id="ARBA00066964"/>
    </source>
</evidence>
<keyword evidence="3" id="KW-0997">Cell inner membrane</keyword>
<comment type="catalytic activity">
    <reaction evidence="11">
        <text>a 1,2-diacyl-sn-glycerol + UDP-alpha-D-glucose = a 1,2-diacyl-3-O-(beta-D-glucopyranosyl)-sn-glycerol + UDP + H(+)</text>
        <dbReference type="Rhea" id="RHEA:17285"/>
        <dbReference type="ChEBI" id="CHEBI:15378"/>
        <dbReference type="ChEBI" id="CHEBI:17815"/>
        <dbReference type="ChEBI" id="CHEBI:58223"/>
        <dbReference type="ChEBI" id="CHEBI:58885"/>
        <dbReference type="ChEBI" id="CHEBI:75799"/>
        <dbReference type="EC" id="2.4.1.336"/>
    </reaction>
</comment>
<dbReference type="KEGG" id="pvd:CFBP1590__4056"/>
<dbReference type="GeneID" id="47765710"/>
<sequence>MDRNPSRPTKSMAALFSAHLLKKNLQGIPDWPTKVSGFTYAPFRPGQSPSRKRYPSRVQIEEDLLLIRPFTRNVRTYSVEGSLAWIPEVAQTLGMTVTLGAWISQDEKHNDAELNTAIELVRRYTNIDRLLIGNEALYREDTTLARLVDYMTLARRQVSVPVSTSEAWSTWVYIPELARQSDFIAAHVLPFWQTITAEYATSEVMARAEQLHQLFPDKPILLSEVGWPSRGSATRRTFSSRAEQSACVRSQLHALNHHGYDYFVVEAFDQPWKTHEGPPGPHWGLFDTQRKLKIQLNGPVQESLDWRLEYHRLIAALRPRSRHCAIAVIAPIYCILVAAGLAGSTSLPSWVALPLSLGWACSLLISLALEVHEWMEACWGSEHNRVFPSRLMQDSYSPKVSLHVPCYNEPSDMVILTLDALHRLDYPDFEVLVIDNNTQDPEVWKPVERHCHQLGTHFRFFHVDPLSGFKAGALNYLLDRTAADAEIIAVIDADYCVNRLWLRHMVPHFADARIGVIQSPQDYRDGDESFFKRCCKAEYRGFFNIGMVIRNDHDAIIQHGTMTMIRRSLLQRLRWAHWSISEDAELGLRIIENDFSTGYNATSYGKGLIPDTFTHFKKQRYRWAYGAVQILKRHANSLIAGNCGSLNATQRYYYLAGWAPWAAEGINFVLTLIVLPWTMAMILAPELFGPLPWIFTSTLVLIFILRSFKIILLYLRVIGCDIQEALASALAGMALHPTIGKAVISGIFTSRLPFFRTPKQTAGSYYTRALSEAGSDLGILLLFWMTAIGLCFSDVPGDADLLAWIAILVVKSLPYLAAVVMAALSAHARRTTHAAT</sequence>
<dbReference type="SUPFAM" id="SSF51445">
    <property type="entry name" value="(Trans)glycosidases"/>
    <property type="match status" value="1"/>
</dbReference>
<evidence type="ECO:0000256" key="7">
    <source>
        <dbReference type="ARBA" id="ARBA00022801"/>
    </source>
</evidence>
<keyword evidence="9 15" id="KW-1133">Transmembrane helix</keyword>
<evidence type="ECO:0000313" key="18">
    <source>
        <dbReference type="Proteomes" id="UP000196842"/>
    </source>
</evidence>
<evidence type="ECO:0000256" key="2">
    <source>
        <dbReference type="ARBA" id="ARBA00004881"/>
    </source>
</evidence>
<dbReference type="GO" id="GO:0016758">
    <property type="term" value="F:hexosyltransferase activity"/>
    <property type="evidence" value="ECO:0007669"/>
    <property type="project" value="TreeGrafter"/>
</dbReference>
<dbReference type="Proteomes" id="UP000196842">
    <property type="component" value="Chromosome I"/>
</dbReference>
<accession>A0A1Y6JS59</accession>
<feature type="transmembrane region" description="Helical" evidence="15">
    <location>
        <begin position="777"/>
        <end position="795"/>
    </location>
</feature>
<evidence type="ECO:0000256" key="4">
    <source>
        <dbReference type="ARBA" id="ARBA00022676"/>
    </source>
</evidence>
<dbReference type="GO" id="GO:0005975">
    <property type="term" value="P:carbohydrate metabolic process"/>
    <property type="evidence" value="ECO:0007669"/>
    <property type="project" value="InterPro"/>
</dbReference>
<comment type="pathway">
    <text evidence="2">Glycan metabolism.</text>
</comment>
<evidence type="ECO:0000256" key="3">
    <source>
        <dbReference type="ARBA" id="ARBA00022519"/>
    </source>
</evidence>
<dbReference type="Pfam" id="PF13632">
    <property type="entry name" value="Glyco_trans_2_3"/>
    <property type="match status" value="1"/>
</dbReference>
<keyword evidence="5 17" id="KW-0808">Transferase</keyword>
<evidence type="ECO:0000256" key="9">
    <source>
        <dbReference type="ARBA" id="ARBA00022989"/>
    </source>
</evidence>
<keyword evidence="7" id="KW-0378">Hydrolase</keyword>
<keyword evidence="4" id="KW-0328">Glycosyltransferase</keyword>
<dbReference type="EMBL" id="LT855380">
    <property type="protein sequence ID" value="SMS11642.1"/>
    <property type="molecule type" value="Genomic_DNA"/>
</dbReference>
<dbReference type="EC" id="2.4.1.336" evidence="12"/>
<protein>
    <recommendedName>
        <fullName evidence="13">Beta-monoglucosyldiacylglycerol synthase</fullName>
        <ecNumber evidence="12">2.4.1.336</ecNumber>
    </recommendedName>
    <alternativeName>
        <fullName evidence="14">UDP-glucose:1,2-diacylglycerol 3-beta-D-glucosyltransferase</fullName>
    </alternativeName>
</protein>
<evidence type="ECO:0000256" key="15">
    <source>
        <dbReference type="SAM" id="Phobius"/>
    </source>
</evidence>
<dbReference type="SUPFAM" id="SSF53448">
    <property type="entry name" value="Nucleotide-diphospho-sugar transferases"/>
    <property type="match status" value="1"/>
</dbReference>
<evidence type="ECO:0000256" key="13">
    <source>
        <dbReference type="ARBA" id="ARBA00068721"/>
    </source>
</evidence>